<reference evidence="2" key="1">
    <citation type="journal article" date="2017" name="Parasit. Vectors">
        <title>Sialotranscriptomics of Rhipicephalus zambeziensis reveals intricate expression profiles of secretory proteins and suggests tight temporal transcriptional regulation during blood-feeding.</title>
        <authorList>
            <person name="de Castro M.H."/>
            <person name="de Klerk D."/>
            <person name="Pienaar R."/>
            <person name="Rees D.J.G."/>
            <person name="Mans B.J."/>
        </authorList>
    </citation>
    <scope>NUCLEOTIDE SEQUENCE</scope>
    <source>
        <tissue evidence="2">Salivary glands</tissue>
    </source>
</reference>
<organism evidence="2">
    <name type="scientific">Rhipicephalus zambeziensis</name>
    <dbReference type="NCBI Taxonomy" id="60191"/>
    <lineage>
        <taxon>Eukaryota</taxon>
        <taxon>Metazoa</taxon>
        <taxon>Ecdysozoa</taxon>
        <taxon>Arthropoda</taxon>
        <taxon>Chelicerata</taxon>
        <taxon>Arachnida</taxon>
        <taxon>Acari</taxon>
        <taxon>Parasitiformes</taxon>
        <taxon>Ixodida</taxon>
        <taxon>Ixodoidea</taxon>
        <taxon>Ixodidae</taxon>
        <taxon>Rhipicephalinae</taxon>
        <taxon>Rhipicephalus</taxon>
        <taxon>Rhipicephalus</taxon>
    </lineage>
</organism>
<keyword evidence="1" id="KW-0732">Signal</keyword>
<evidence type="ECO:0000256" key="1">
    <source>
        <dbReference type="SAM" id="SignalP"/>
    </source>
</evidence>
<protein>
    <submittedName>
        <fullName evidence="2">28 kDa Metastriate family member</fullName>
    </submittedName>
</protein>
<accession>A0A224Y6T3</accession>
<sequence>MNPVNLLVLTLYLATSIVSISTQKHEKGPWLRVGDGVTVHANVVFDSTVKNDKTKRQPTAKNFRRLFQGKDALAVKGKWESVNASATLEKVIKYAEEQQPSNDTITYFFTETPLLERSKGSDLAGSELYFKATFNTFCNKTPSAAVVRYYSLESSEGTVAATAWTFGEKKHKNFNLRDYWRMNAKFSHCPRNTR</sequence>
<feature type="chain" id="PRO_5012646355" evidence="1">
    <location>
        <begin position="23"/>
        <end position="194"/>
    </location>
</feature>
<name>A0A224Y6T3_9ACAR</name>
<evidence type="ECO:0000313" key="2">
    <source>
        <dbReference type="EMBL" id="MAA11219.1"/>
    </source>
</evidence>
<dbReference type="EMBL" id="GFPF01000073">
    <property type="protein sequence ID" value="MAA11219.1"/>
    <property type="molecule type" value="Transcribed_RNA"/>
</dbReference>
<dbReference type="AlphaFoldDB" id="A0A224Y6T3"/>
<proteinExistence type="predicted"/>
<feature type="signal peptide" evidence="1">
    <location>
        <begin position="1"/>
        <end position="22"/>
    </location>
</feature>